<organism evidence="1 2">
    <name type="scientific">Araneus ventricosus</name>
    <name type="common">Orbweaver spider</name>
    <name type="synonym">Epeira ventricosa</name>
    <dbReference type="NCBI Taxonomy" id="182803"/>
    <lineage>
        <taxon>Eukaryota</taxon>
        <taxon>Metazoa</taxon>
        <taxon>Ecdysozoa</taxon>
        <taxon>Arthropoda</taxon>
        <taxon>Chelicerata</taxon>
        <taxon>Arachnida</taxon>
        <taxon>Araneae</taxon>
        <taxon>Araneomorphae</taxon>
        <taxon>Entelegynae</taxon>
        <taxon>Araneoidea</taxon>
        <taxon>Araneidae</taxon>
        <taxon>Araneus</taxon>
    </lineage>
</organism>
<comment type="caution">
    <text evidence="1">The sequence shown here is derived from an EMBL/GenBank/DDBJ whole genome shotgun (WGS) entry which is preliminary data.</text>
</comment>
<evidence type="ECO:0000313" key="1">
    <source>
        <dbReference type="EMBL" id="GBM63875.1"/>
    </source>
</evidence>
<gene>
    <name evidence="1" type="ORF">AVEN_48575_1</name>
</gene>
<protein>
    <submittedName>
        <fullName evidence="1">Uncharacterized protein</fullName>
    </submittedName>
</protein>
<proteinExistence type="predicted"/>
<keyword evidence="2" id="KW-1185">Reference proteome</keyword>
<name>A0A4Y2HF09_ARAVE</name>
<feature type="non-terminal residue" evidence="1">
    <location>
        <position position="1"/>
    </location>
</feature>
<dbReference type="AlphaFoldDB" id="A0A4Y2HF09"/>
<reference evidence="1 2" key="1">
    <citation type="journal article" date="2019" name="Sci. Rep.">
        <title>Orb-weaving spider Araneus ventricosus genome elucidates the spidroin gene catalogue.</title>
        <authorList>
            <person name="Kono N."/>
            <person name="Nakamura H."/>
            <person name="Ohtoshi R."/>
            <person name="Moran D.A.P."/>
            <person name="Shinohara A."/>
            <person name="Yoshida Y."/>
            <person name="Fujiwara M."/>
            <person name="Mori M."/>
            <person name="Tomita M."/>
            <person name="Arakawa K."/>
        </authorList>
    </citation>
    <scope>NUCLEOTIDE SEQUENCE [LARGE SCALE GENOMIC DNA]</scope>
</reference>
<sequence>RETILGPGAQREAKPCSRCTSLLLGSDVLDSSGFNAGKVEDGCRKNLNTDDKTSEMK</sequence>
<dbReference type="Proteomes" id="UP000499080">
    <property type="component" value="Unassembled WGS sequence"/>
</dbReference>
<dbReference type="EMBL" id="BGPR01001895">
    <property type="protein sequence ID" value="GBM63875.1"/>
    <property type="molecule type" value="Genomic_DNA"/>
</dbReference>
<evidence type="ECO:0000313" key="2">
    <source>
        <dbReference type="Proteomes" id="UP000499080"/>
    </source>
</evidence>
<accession>A0A4Y2HF09</accession>